<reference evidence="15" key="1">
    <citation type="submission" date="2020-07" db="EMBL/GenBank/DDBJ databases">
        <title>Complete genome sequencing of Clostridia bacterium strain 12CBH8.</title>
        <authorList>
            <person name="Sakamoto M."/>
            <person name="Murakami T."/>
            <person name="Mori H."/>
        </authorList>
    </citation>
    <scope>NUCLEOTIDE SEQUENCE [LARGE SCALE GENOMIC DNA]</scope>
    <source>
        <strain evidence="15">12CBH8</strain>
    </source>
</reference>
<dbReference type="PANTHER" id="PTHR21085">
    <property type="entry name" value="CHORISMATE SYNTHASE"/>
    <property type="match status" value="1"/>
</dbReference>
<dbReference type="GO" id="GO:0009073">
    <property type="term" value="P:aromatic amino acid family biosynthetic process"/>
    <property type="evidence" value="ECO:0007669"/>
    <property type="project" value="UniProtKB-KW"/>
</dbReference>
<dbReference type="NCBIfam" id="TIGR00033">
    <property type="entry name" value="aroC"/>
    <property type="match status" value="1"/>
</dbReference>
<keyword evidence="9 11" id="KW-0057">Aromatic amino acid biosynthesis</keyword>
<feature type="region of interest" description="Disordered" evidence="13">
    <location>
        <begin position="50"/>
        <end position="70"/>
    </location>
</feature>
<evidence type="ECO:0000256" key="11">
    <source>
        <dbReference type="HAMAP-Rule" id="MF_00300"/>
    </source>
</evidence>
<evidence type="ECO:0000256" key="2">
    <source>
        <dbReference type="ARBA" id="ARBA00008014"/>
    </source>
</evidence>
<keyword evidence="6 11" id="KW-0288">FMN</keyword>
<dbReference type="AlphaFoldDB" id="A0A7I8D2V5"/>
<evidence type="ECO:0000313" key="14">
    <source>
        <dbReference type="EMBL" id="BCI61161.1"/>
    </source>
</evidence>
<dbReference type="HAMAP" id="MF_00300">
    <property type="entry name" value="Chorismate_synth"/>
    <property type="match status" value="1"/>
</dbReference>
<comment type="similarity">
    <text evidence="2 11 12">Belongs to the chorismate synthase family.</text>
</comment>
<evidence type="ECO:0000256" key="13">
    <source>
        <dbReference type="SAM" id="MobiDB-lite"/>
    </source>
</evidence>
<comment type="subunit">
    <text evidence="11">Homotetramer.</text>
</comment>
<dbReference type="PANTHER" id="PTHR21085:SF0">
    <property type="entry name" value="CHORISMATE SYNTHASE"/>
    <property type="match status" value="1"/>
</dbReference>
<dbReference type="GO" id="GO:0005829">
    <property type="term" value="C:cytosol"/>
    <property type="evidence" value="ECO:0007669"/>
    <property type="project" value="TreeGrafter"/>
</dbReference>
<dbReference type="GO" id="GO:0009423">
    <property type="term" value="P:chorismate biosynthetic process"/>
    <property type="evidence" value="ECO:0007669"/>
    <property type="project" value="UniProtKB-UniRule"/>
</dbReference>
<feature type="binding site" evidence="11">
    <location>
        <begin position="304"/>
        <end position="308"/>
    </location>
    <ligand>
        <name>FMN</name>
        <dbReference type="ChEBI" id="CHEBI:58210"/>
    </ligand>
</feature>
<keyword evidence="5 11" id="KW-0285">Flavoprotein</keyword>
<comment type="pathway">
    <text evidence="1 11 12">Metabolic intermediate biosynthesis; chorismate biosynthesis; chorismate from D-erythrose 4-phosphate and phosphoenolpyruvate: step 7/7.</text>
</comment>
<dbReference type="InterPro" id="IPR000453">
    <property type="entry name" value="Chorismate_synth"/>
</dbReference>
<dbReference type="GO" id="GO:0008652">
    <property type="term" value="P:amino acid biosynthetic process"/>
    <property type="evidence" value="ECO:0007669"/>
    <property type="project" value="UniProtKB-KW"/>
</dbReference>
<dbReference type="Proteomes" id="UP000593890">
    <property type="component" value="Chromosome"/>
</dbReference>
<feature type="binding site" evidence="11">
    <location>
        <position position="331"/>
    </location>
    <ligand>
        <name>FMN</name>
        <dbReference type="ChEBI" id="CHEBI:58210"/>
    </ligand>
</feature>
<dbReference type="GO" id="GO:0010181">
    <property type="term" value="F:FMN binding"/>
    <property type="evidence" value="ECO:0007669"/>
    <property type="project" value="TreeGrafter"/>
</dbReference>
<organism evidence="14 15">
    <name type="scientific">Solibaculum mannosilyticum</name>
    <dbReference type="NCBI Taxonomy" id="2780922"/>
    <lineage>
        <taxon>Bacteria</taxon>
        <taxon>Bacillati</taxon>
        <taxon>Bacillota</taxon>
        <taxon>Clostridia</taxon>
        <taxon>Eubacteriales</taxon>
        <taxon>Oscillospiraceae</taxon>
        <taxon>Solibaculum</taxon>
    </lineage>
</organism>
<dbReference type="Gene3D" id="3.60.150.10">
    <property type="entry name" value="Chorismate synthase AroC"/>
    <property type="match status" value="1"/>
</dbReference>
<dbReference type="NCBIfam" id="NF003793">
    <property type="entry name" value="PRK05382.1"/>
    <property type="match status" value="1"/>
</dbReference>
<feature type="binding site" evidence="11">
    <location>
        <position position="289"/>
    </location>
    <ligand>
        <name>FMN</name>
        <dbReference type="ChEBI" id="CHEBI:58210"/>
    </ligand>
</feature>
<evidence type="ECO:0000256" key="5">
    <source>
        <dbReference type="ARBA" id="ARBA00022630"/>
    </source>
</evidence>
<dbReference type="InterPro" id="IPR035904">
    <property type="entry name" value="Chorismate_synth_AroC_sf"/>
</dbReference>
<keyword evidence="15" id="KW-1185">Reference proteome</keyword>
<gene>
    <name evidence="11 14" type="primary">aroC</name>
    <name evidence="14" type="ORF">C12CBH8_18000</name>
</gene>
<dbReference type="CDD" id="cd07304">
    <property type="entry name" value="Chorismate_synthase"/>
    <property type="match status" value="1"/>
</dbReference>
<dbReference type="GO" id="GO:0004107">
    <property type="term" value="F:chorismate synthase activity"/>
    <property type="evidence" value="ECO:0007669"/>
    <property type="project" value="UniProtKB-UniRule"/>
</dbReference>
<dbReference type="KEGG" id="sman:C12CBH8_18000"/>
<keyword evidence="8 11" id="KW-0521">NADP</keyword>
<dbReference type="RefSeq" id="WP_215533083.1">
    <property type="nucleotide sequence ID" value="NZ_AP023321.1"/>
</dbReference>
<dbReference type="PROSITE" id="PS00788">
    <property type="entry name" value="CHORISMATE_SYNTHASE_2"/>
    <property type="match status" value="1"/>
</dbReference>
<comment type="caution">
    <text evidence="11">Lacks conserved residue(s) required for the propagation of feature annotation.</text>
</comment>
<evidence type="ECO:0000256" key="7">
    <source>
        <dbReference type="ARBA" id="ARBA00022827"/>
    </source>
</evidence>
<keyword evidence="7 11" id="KW-0274">FAD</keyword>
<dbReference type="PIRSF" id="PIRSF001456">
    <property type="entry name" value="Chorismate_synth"/>
    <property type="match status" value="1"/>
</dbReference>
<keyword evidence="4 11" id="KW-0028">Amino-acid biosynthesis</keyword>
<dbReference type="EMBL" id="AP023321">
    <property type="protein sequence ID" value="BCI61161.1"/>
    <property type="molecule type" value="Genomic_DNA"/>
</dbReference>
<evidence type="ECO:0000256" key="9">
    <source>
        <dbReference type="ARBA" id="ARBA00023141"/>
    </source>
</evidence>
<keyword evidence="10 11" id="KW-0456">Lyase</keyword>
<evidence type="ECO:0000256" key="6">
    <source>
        <dbReference type="ARBA" id="ARBA00022643"/>
    </source>
</evidence>
<evidence type="ECO:0000256" key="10">
    <source>
        <dbReference type="ARBA" id="ARBA00023239"/>
    </source>
</evidence>
<evidence type="ECO:0000256" key="4">
    <source>
        <dbReference type="ARBA" id="ARBA00022605"/>
    </source>
</evidence>
<evidence type="ECO:0000256" key="3">
    <source>
        <dbReference type="ARBA" id="ARBA00013036"/>
    </source>
</evidence>
<dbReference type="PROSITE" id="PS00787">
    <property type="entry name" value="CHORISMATE_SYNTHASE_1"/>
    <property type="match status" value="1"/>
</dbReference>
<evidence type="ECO:0000313" key="15">
    <source>
        <dbReference type="Proteomes" id="UP000593890"/>
    </source>
</evidence>
<evidence type="ECO:0000256" key="1">
    <source>
        <dbReference type="ARBA" id="ARBA00005044"/>
    </source>
</evidence>
<comment type="function">
    <text evidence="11">Catalyzes the anti-1,4-elimination of the C-3 phosphate and the C-6 proR hydrogen from 5-enolpyruvylshikimate-3-phosphate (EPSP) to yield chorismate, which is the branch point compound that serves as the starting substrate for the three terminal pathways of aromatic amino acid biosynthesis. This reaction introduces a second double bond into the aromatic ring system.</text>
</comment>
<dbReference type="PROSITE" id="PS00789">
    <property type="entry name" value="CHORISMATE_SYNTHASE_3"/>
    <property type="match status" value="1"/>
</dbReference>
<proteinExistence type="inferred from homology"/>
<protein>
    <recommendedName>
        <fullName evidence="3 11">Chorismate synthase</fullName>
        <shortName evidence="11">CS</shortName>
        <ecNumber evidence="3 11">4.2.3.5</ecNumber>
    </recommendedName>
    <alternativeName>
        <fullName evidence="11">5-enolpyruvylshikimate-3-phosphate phospholyase</fullName>
    </alternativeName>
</protein>
<dbReference type="Pfam" id="PF01264">
    <property type="entry name" value="Chorismate_synt"/>
    <property type="match status" value="1"/>
</dbReference>
<dbReference type="EC" id="4.2.3.5" evidence="3 11"/>
<evidence type="ECO:0000256" key="8">
    <source>
        <dbReference type="ARBA" id="ARBA00022857"/>
    </source>
</evidence>
<feature type="binding site" evidence="11">
    <location>
        <begin position="125"/>
        <end position="127"/>
    </location>
    <ligand>
        <name>FMN</name>
        <dbReference type="ChEBI" id="CHEBI:58210"/>
    </ligand>
</feature>
<comment type="catalytic activity">
    <reaction evidence="11 12">
        <text>5-O-(1-carboxyvinyl)-3-phosphoshikimate = chorismate + phosphate</text>
        <dbReference type="Rhea" id="RHEA:21020"/>
        <dbReference type="ChEBI" id="CHEBI:29748"/>
        <dbReference type="ChEBI" id="CHEBI:43474"/>
        <dbReference type="ChEBI" id="CHEBI:57701"/>
        <dbReference type="EC" id="4.2.3.5"/>
    </reaction>
</comment>
<accession>A0A7I8D2V5</accession>
<feature type="binding site" evidence="11">
    <location>
        <position position="47"/>
    </location>
    <ligand>
        <name>NADP(+)</name>
        <dbReference type="ChEBI" id="CHEBI:58349"/>
    </ligand>
</feature>
<name>A0A7I8D2V5_9FIRM</name>
<evidence type="ECO:0000256" key="12">
    <source>
        <dbReference type="RuleBase" id="RU000605"/>
    </source>
</evidence>
<dbReference type="SUPFAM" id="SSF103263">
    <property type="entry name" value="Chorismate synthase, AroC"/>
    <property type="match status" value="1"/>
</dbReference>
<dbReference type="UniPathway" id="UPA00053">
    <property type="reaction ID" value="UER00090"/>
</dbReference>
<comment type="cofactor">
    <cofactor evidence="11 12">
        <name>FMNH2</name>
        <dbReference type="ChEBI" id="CHEBI:57618"/>
    </cofactor>
    <text evidence="11 12">Reduced FMN (FMNH(2)).</text>
</comment>
<dbReference type="InterPro" id="IPR020541">
    <property type="entry name" value="Chorismate_synthase_CS"/>
</dbReference>
<sequence>MSSSWGNLIHIQIFGESHGGGIGVVLDGLPAGYPIDMDMVLLQMKRRAPGQDLTSTARKESDSPEVLSGMLDGRTTGAPLAALIRNKDTRSGDYKNLMKLPRPSHADYTGHVRYSGFNDVRGGGHFSGRLTAPLVFAGAVCRQILLCHGIHIGSHIRAIAGKEDTPLDPVTVDAVQLDELSQQFFALVDPKAEDAMRLEVEKARLDCDSVGGIIECAAVGLPAGIGSPMFDGMENRIASLVMGIPAVRGIEFGTGFAAASMRGSEHNDAFVPGDGQVRTLSNHHGGVIGGITSGMPLLFRTAFKPTASIAKPQQTIDLTSGKQATLVIKGRHDPCIVPRALPVVEGAAAIAILDAMMELGKIPPYEGGRNHDA</sequence>